<dbReference type="SUPFAM" id="SSF47060">
    <property type="entry name" value="S15/NS1 RNA-binding domain"/>
    <property type="match status" value="1"/>
</dbReference>
<keyword evidence="2" id="KW-0689">Ribosomal protein</keyword>
<dbReference type="Proteomes" id="UP001642405">
    <property type="component" value="Unassembled WGS sequence"/>
</dbReference>
<name>A0ABP0BPS9_9PEZI</name>
<accession>A0ABP0BPS9</accession>
<comment type="similarity">
    <text evidence="1">Belongs to the universal ribosomal protein uS15 family.</text>
</comment>
<proteinExistence type="inferred from homology"/>
<dbReference type="EMBL" id="CAWUHB010000023">
    <property type="protein sequence ID" value="CAK7221614.1"/>
    <property type="molecule type" value="Genomic_DNA"/>
</dbReference>
<keyword evidence="6" id="KW-1185">Reference proteome</keyword>
<dbReference type="InterPro" id="IPR009068">
    <property type="entry name" value="uS15_NS1_RNA-bd_sf"/>
</dbReference>
<dbReference type="InterPro" id="IPR000589">
    <property type="entry name" value="Ribosomal_uS15"/>
</dbReference>
<feature type="region of interest" description="Disordered" evidence="4">
    <location>
        <begin position="212"/>
        <end position="238"/>
    </location>
</feature>
<dbReference type="Gene3D" id="1.10.287.10">
    <property type="entry name" value="S15/NS1, RNA-binding"/>
    <property type="match status" value="1"/>
</dbReference>
<dbReference type="Pfam" id="PF00312">
    <property type="entry name" value="Ribosomal_S15"/>
    <property type="match status" value="1"/>
</dbReference>
<gene>
    <name evidence="5" type="ORF">SCUCBS95973_004558</name>
</gene>
<evidence type="ECO:0008006" key="7">
    <source>
        <dbReference type="Google" id="ProtNLM"/>
    </source>
</evidence>
<reference evidence="5 6" key="1">
    <citation type="submission" date="2024-01" db="EMBL/GenBank/DDBJ databases">
        <authorList>
            <person name="Allen C."/>
            <person name="Tagirdzhanova G."/>
        </authorList>
    </citation>
    <scope>NUCLEOTIDE SEQUENCE [LARGE SCALE GENOMIC DNA]</scope>
</reference>
<dbReference type="PANTHER" id="PTHR23321:SF26">
    <property type="entry name" value="SMALL RIBOSOMAL SUBUNIT PROTEIN US15M"/>
    <property type="match status" value="1"/>
</dbReference>
<protein>
    <recommendedName>
        <fullName evidence="7">Ribosomal protein S15</fullName>
    </recommendedName>
</protein>
<evidence type="ECO:0000256" key="1">
    <source>
        <dbReference type="ARBA" id="ARBA00008434"/>
    </source>
</evidence>
<evidence type="ECO:0000313" key="5">
    <source>
        <dbReference type="EMBL" id="CAK7221614.1"/>
    </source>
</evidence>
<comment type="caution">
    <text evidence="5">The sequence shown here is derived from an EMBL/GenBank/DDBJ whole genome shotgun (WGS) entry which is preliminary data.</text>
</comment>
<dbReference type="InterPro" id="IPR005290">
    <property type="entry name" value="Ribosomal_uS15_bac-type"/>
</dbReference>
<organism evidence="5 6">
    <name type="scientific">Sporothrix curviconia</name>
    <dbReference type="NCBI Taxonomy" id="1260050"/>
    <lineage>
        <taxon>Eukaryota</taxon>
        <taxon>Fungi</taxon>
        <taxon>Dikarya</taxon>
        <taxon>Ascomycota</taxon>
        <taxon>Pezizomycotina</taxon>
        <taxon>Sordariomycetes</taxon>
        <taxon>Sordariomycetidae</taxon>
        <taxon>Ophiostomatales</taxon>
        <taxon>Ophiostomataceae</taxon>
        <taxon>Sporothrix</taxon>
    </lineage>
</organism>
<evidence type="ECO:0000313" key="6">
    <source>
        <dbReference type="Proteomes" id="UP001642405"/>
    </source>
</evidence>
<sequence>MPPRVPGPQGLSVFSLCLRPAAARSAPKLQPLVQKANLTQDEKKKLRKQQPYKWAQIQARKAVKVERQAEIKKARVASMGNPIHGITTPFVESFDSAGQAPISRILYKTNENGEPEPVPLPTTPGMLNHHLTKQELDEALATAYQLSKPIENTNRVLVDAVAEAQEKKEHEERHRRATIALERITSLDNANAKSRKIVNIRRCVETLGRHNTDTFLRPKPRAPGLPEREVLQRGGPDTGSSEVQIAILTSKIRVLAKIFEGPYGHKDKHNRRNLRLLLHRRQKLLKYMERKERGSERWQNMLQTLGLTEATWKQQIVL</sequence>
<dbReference type="PANTHER" id="PTHR23321">
    <property type="entry name" value="RIBOSOMAL PROTEIN S15, BACTERIAL AND ORGANELLAR"/>
    <property type="match status" value="1"/>
</dbReference>
<keyword evidence="3" id="KW-0687">Ribonucleoprotein</keyword>
<evidence type="ECO:0000256" key="3">
    <source>
        <dbReference type="ARBA" id="ARBA00023274"/>
    </source>
</evidence>
<evidence type="ECO:0000256" key="2">
    <source>
        <dbReference type="ARBA" id="ARBA00022980"/>
    </source>
</evidence>
<evidence type="ECO:0000256" key="4">
    <source>
        <dbReference type="SAM" id="MobiDB-lite"/>
    </source>
</evidence>
<dbReference type="SMART" id="SM01387">
    <property type="entry name" value="Ribosomal_S15"/>
    <property type="match status" value="1"/>
</dbReference>